<keyword evidence="1" id="KW-0732">Signal</keyword>
<dbReference type="InterPro" id="IPR037401">
    <property type="entry name" value="SnoaL-like"/>
</dbReference>
<proteinExistence type="predicted"/>
<name>A0ABX0RNS2_9GAMM</name>
<sequence>MLKLKPLLISTVLFTLSAGQSFAADADNARAHFQAIAAGNMAEIMAHYADNAHLEWVGGPLDGAYNSSDAIQQVWSKFSTAQGNLQYTVNNLTEASNPKGSTVSAQVHFNGKNALNVSYILTYRAGKIVSEIWQVTPNPAK</sequence>
<evidence type="ECO:0000259" key="2">
    <source>
        <dbReference type="Pfam" id="PF12680"/>
    </source>
</evidence>
<dbReference type="SUPFAM" id="SSF54427">
    <property type="entry name" value="NTF2-like"/>
    <property type="match status" value="1"/>
</dbReference>
<evidence type="ECO:0000256" key="1">
    <source>
        <dbReference type="SAM" id="SignalP"/>
    </source>
</evidence>
<dbReference type="Gene3D" id="3.10.450.50">
    <property type="match status" value="1"/>
</dbReference>
<dbReference type="InterPro" id="IPR032710">
    <property type="entry name" value="NTF2-like_dom_sf"/>
</dbReference>
<protein>
    <submittedName>
        <fullName evidence="3">Nuclear transport factor 2 family protein</fullName>
    </submittedName>
</protein>
<feature type="signal peptide" evidence="1">
    <location>
        <begin position="1"/>
        <end position="23"/>
    </location>
</feature>
<reference evidence="3 4" key="1">
    <citation type="journal article" date="2019" name="bioRxiv">
        <title>Bacteria contribute to plant secondary compound degradation in a generalist herbivore system.</title>
        <authorList>
            <person name="Francoeur C.B."/>
            <person name="Khadempour L."/>
            <person name="Moreira-Soto R.D."/>
            <person name="Gotting K."/>
            <person name="Book A.J."/>
            <person name="Pinto-Tomas A.A."/>
            <person name="Keefover-Ring K."/>
            <person name="Currie C.R."/>
        </authorList>
    </citation>
    <scope>NUCLEOTIDE SEQUENCE [LARGE SCALE GENOMIC DNA]</scope>
    <source>
        <strain evidence="3">Al-1710</strain>
    </source>
</reference>
<dbReference type="RefSeq" id="WP_052127544.1">
    <property type="nucleotide sequence ID" value="NZ_VWXC01000007.1"/>
</dbReference>
<comment type="caution">
    <text evidence="3">The sequence shown here is derived from an EMBL/GenBank/DDBJ whole genome shotgun (WGS) entry which is preliminary data.</text>
</comment>
<feature type="chain" id="PRO_5046678479" evidence="1">
    <location>
        <begin position="24"/>
        <end position="141"/>
    </location>
</feature>
<feature type="domain" description="SnoaL-like" evidence="2">
    <location>
        <begin position="29"/>
        <end position="129"/>
    </location>
</feature>
<accession>A0ABX0RNS2</accession>
<keyword evidence="4" id="KW-1185">Reference proteome</keyword>
<evidence type="ECO:0000313" key="3">
    <source>
        <dbReference type="EMBL" id="NIG19266.1"/>
    </source>
</evidence>
<gene>
    <name evidence="3" type="ORF">F3J37_11350</name>
</gene>
<evidence type="ECO:0000313" key="4">
    <source>
        <dbReference type="Proteomes" id="UP001515780"/>
    </source>
</evidence>
<dbReference type="Pfam" id="PF12680">
    <property type="entry name" value="SnoaL_2"/>
    <property type="match status" value="1"/>
</dbReference>
<organism evidence="3 4">
    <name type="scientific">Candidatus Pantoea communis</name>
    <dbReference type="NCBI Taxonomy" id="2608354"/>
    <lineage>
        <taxon>Bacteria</taxon>
        <taxon>Pseudomonadati</taxon>
        <taxon>Pseudomonadota</taxon>
        <taxon>Gammaproteobacteria</taxon>
        <taxon>Enterobacterales</taxon>
        <taxon>Erwiniaceae</taxon>
        <taxon>Pantoea</taxon>
    </lineage>
</organism>
<dbReference type="Proteomes" id="UP001515780">
    <property type="component" value="Unassembled WGS sequence"/>
</dbReference>
<dbReference type="EMBL" id="VWXC01000007">
    <property type="protein sequence ID" value="NIG19266.1"/>
    <property type="molecule type" value="Genomic_DNA"/>
</dbReference>